<organism evidence="6 7">
    <name type="scientific">Halospeciosus flavus</name>
    <dbReference type="NCBI Taxonomy" id="3032283"/>
    <lineage>
        <taxon>Archaea</taxon>
        <taxon>Methanobacteriati</taxon>
        <taxon>Methanobacteriota</taxon>
        <taxon>Stenosarchaea group</taxon>
        <taxon>Halobacteria</taxon>
        <taxon>Halobacteriales</taxon>
        <taxon>Halobacteriaceae</taxon>
        <taxon>Halospeciosus</taxon>
    </lineage>
</organism>
<dbReference type="Gene3D" id="3.40.50.720">
    <property type="entry name" value="NAD(P)-binding Rossmann-like Domain"/>
    <property type="match status" value="1"/>
</dbReference>
<dbReference type="InterPro" id="IPR036291">
    <property type="entry name" value="NAD(P)-bd_dom_sf"/>
</dbReference>
<evidence type="ECO:0000259" key="5">
    <source>
        <dbReference type="SMART" id="SM00822"/>
    </source>
</evidence>
<dbReference type="PRINTS" id="PR00081">
    <property type="entry name" value="GDHRDH"/>
</dbReference>
<comment type="caution">
    <text evidence="6">The sequence shown here is derived from an EMBL/GenBank/DDBJ whole genome shotgun (WGS) entry which is preliminary data.</text>
</comment>
<gene>
    <name evidence="6" type="ORF">ACFQJ9_07130</name>
</gene>
<dbReference type="EMBL" id="JBHTAR010000011">
    <property type="protein sequence ID" value="MFC7199191.1"/>
    <property type="molecule type" value="Genomic_DNA"/>
</dbReference>
<dbReference type="PANTHER" id="PTHR24321:SF8">
    <property type="entry name" value="ESTRADIOL 17-BETA-DEHYDROGENASE 8-RELATED"/>
    <property type="match status" value="1"/>
</dbReference>
<evidence type="ECO:0000313" key="7">
    <source>
        <dbReference type="Proteomes" id="UP001596447"/>
    </source>
</evidence>
<keyword evidence="3" id="KW-0520">NAD</keyword>
<dbReference type="SMART" id="SM00822">
    <property type="entry name" value="PKS_KR"/>
    <property type="match status" value="1"/>
</dbReference>
<dbReference type="PRINTS" id="PR00080">
    <property type="entry name" value="SDRFAMILY"/>
</dbReference>
<dbReference type="EC" id="1.1.1.-" evidence="6"/>
<feature type="domain" description="Ketoreductase" evidence="5">
    <location>
        <begin position="22"/>
        <end position="193"/>
    </location>
</feature>
<dbReference type="Pfam" id="PF00106">
    <property type="entry name" value="adh_short"/>
    <property type="match status" value="1"/>
</dbReference>
<name>A0ABD5Z1Z2_9EURY</name>
<evidence type="ECO:0000256" key="4">
    <source>
        <dbReference type="RuleBase" id="RU000363"/>
    </source>
</evidence>
<proteinExistence type="inferred from homology"/>
<evidence type="ECO:0000256" key="2">
    <source>
        <dbReference type="ARBA" id="ARBA00023002"/>
    </source>
</evidence>
<sequence length="269" mass="27609">MPVEDDIRTTESVCERSSVAGKTAVVTGASSGIGRAVTETFVADGADVVICSRTQADVDAVAEELNGADVPGEVLPVECDVTDRDDVEALAAATVEEFGEVDVLVNNAGGAAGAGSLDEVDAETWDGVIEVNLTGTYNVTTAFADALREDGGAVVNTASQAGRYGVAGMGPYSAAKAGVIALTRTLASEWADEDVRVNAVNPGFIATPPVKEMLGLDETPSREEVAREIGTPHEVADTIRFLASDAASFVTGQTIAPTGLPHTFEPPTP</sequence>
<dbReference type="Proteomes" id="UP001596447">
    <property type="component" value="Unassembled WGS sequence"/>
</dbReference>
<dbReference type="SUPFAM" id="SSF51735">
    <property type="entry name" value="NAD(P)-binding Rossmann-fold domains"/>
    <property type="match status" value="1"/>
</dbReference>
<accession>A0ABD5Z1Z2</accession>
<dbReference type="RefSeq" id="WP_279529133.1">
    <property type="nucleotide sequence ID" value="NZ_CP122312.1"/>
</dbReference>
<dbReference type="PANTHER" id="PTHR24321">
    <property type="entry name" value="DEHYDROGENASES, SHORT CHAIN"/>
    <property type="match status" value="1"/>
</dbReference>
<dbReference type="AlphaFoldDB" id="A0ABD5Z1Z2"/>
<dbReference type="PROSITE" id="PS00061">
    <property type="entry name" value="ADH_SHORT"/>
    <property type="match status" value="1"/>
</dbReference>
<dbReference type="InterPro" id="IPR057326">
    <property type="entry name" value="KR_dom"/>
</dbReference>
<dbReference type="GO" id="GO:0016491">
    <property type="term" value="F:oxidoreductase activity"/>
    <property type="evidence" value="ECO:0007669"/>
    <property type="project" value="UniProtKB-KW"/>
</dbReference>
<evidence type="ECO:0000256" key="3">
    <source>
        <dbReference type="ARBA" id="ARBA00023027"/>
    </source>
</evidence>
<keyword evidence="7" id="KW-1185">Reference proteome</keyword>
<keyword evidence="2 6" id="KW-0560">Oxidoreductase</keyword>
<dbReference type="FunFam" id="3.40.50.720:FF:000084">
    <property type="entry name" value="Short-chain dehydrogenase reductase"/>
    <property type="match status" value="1"/>
</dbReference>
<evidence type="ECO:0000256" key="1">
    <source>
        <dbReference type="ARBA" id="ARBA00006484"/>
    </source>
</evidence>
<evidence type="ECO:0000313" key="6">
    <source>
        <dbReference type="EMBL" id="MFC7199191.1"/>
    </source>
</evidence>
<protein>
    <submittedName>
        <fullName evidence="6">SDR family NAD(P)-dependent oxidoreductase</fullName>
        <ecNumber evidence="6">1.1.1.-</ecNumber>
    </submittedName>
</protein>
<comment type="similarity">
    <text evidence="1 4">Belongs to the short-chain dehydrogenases/reductases (SDR) family.</text>
</comment>
<dbReference type="InterPro" id="IPR020904">
    <property type="entry name" value="Sc_DH/Rdtase_CS"/>
</dbReference>
<dbReference type="CDD" id="cd05233">
    <property type="entry name" value="SDR_c"/>
    <property type="match status" value="1"/>
</dbReference>
<dbReference type="InterPro" id="IPR002347">
    <property type="entry name" value="SDR_fam"/>
</dbReference>
<dbReference type="NCBIfam" id="NF005559">
    <property type="entry name" value="PRK07231.1"/>
    <property type="match status" value="1"/>
</dbReference>
<reference evidence="6 7" key="1">
    <citation type="journal article" date="2019" name="Int. J. Syst. Evol. Microbiol.">
        <title>The Global Catalogue of Microorganisms (GCM) 10K type strain sequencing project: providing services to taxonomists for standard genome sequencing and annotation.</title>
        <authorList>
            <consortium name="The Broad Institute Genomics Platform"/>
            <consortium name="The Broad Institute Genome Sequencing Center for Infectious Disease"/>
            <person name="Wu L."/>
            <person name="Ma J."/>
        </authorList>
    </citation>
    <scope>NUCLEOTIDE SEQUENCE [LARGE SCALE GENOMIC DNA]</scope>
    <source>
        <strain evidence="6 7">XZGYJ-43</strain>
    </source>
</reference>